<organism evidence="11 12">
    <name type="scientific">Peltaster fructicola</name>
    <dbReference type="NCBI Taxonomy" id="286661"/>
    <lineage>
        <taxon>Eukaryota</taxon>
        <taxon>Fungi</taxon>
        <taxon>Dikarya</taxon>
        <taxon>Ascomycota</taxon>
        <taxon>Pezizomycotina</taxon>
        <taxon>Dothideomycetes</taxon>
        <taxon>Dothideomycetes incertae sedis</taxon>
        <taxon>Peltaster</taxon>
    </lineage>
</organism>
<keyword evidence="2 8" id="KW-0808">Transferase</keyword>
<evidence type="ECO:0000256" key="2">
    <source>
        <dbReference type="ARBA" id="ARBA00022679"/>
    </source>
</evidence>
<dbReference type="InterPro" id="IPR027421">
    <property type="entry name" value="DNA_pol_lamdba_lyase_dom_sf"/>
</dbReference>
<dbReference type="OrthoDB" id="205514at2759"/>
<dbReference type="SUPFAM" id="SSF81585">
    <property type="entry name" value="PsbU/PolX domain-like"/>
    <property type="match status" value="1"/>
</dbReference>
<evidence type="ECO:0000256" key="1">
    <source>
        <dbReference type="ARBA" id="ARBA00008323"/>
    </source>
</evidence>
<accession>A0A6H0Y2N1</accession>
<dbReference type="InterPro" id="IPR001357">
    <property type="entry name" value="BRCT_dom"/>
</dbReference>
<dbReference type="PANTHER" id="PTHR11276">
    <property type="entry name" value="DNA POLYMERASE TYPE-X FAMILY MEMBER"/>
    <property type="match status" value="1"/>
</dbReference>
<comment type="function">
    <text evidence="8">DNA polymerase that functions in several pathways of DNA repair. Involved in base excision repair (BER) responsible for repair of lesions that give rise to abasic (AP) sites in DNA. Also contributes to DNA double-strand break repair by non-homologous end joining and homologous recombination. Has both template-dependent and template-independent (terminal transferase) DNA polymerase activities. Has also a 5'-deoxyribose-5-phosphate lyase (dRP lyase) activity.</text>
</comment>
<feature type="region of interest" description="Disordered" evidence="9">
    <location>
        <begin position="109"/>
        <end position="140"/>
    </location>
</feature>
<dbReference type="GO" id="GO:0046872">
    <property type="term" value="F:metal ion binding"/>
    <property type="evidence" value="ECO:0007669"/>
    <property type="project" value="UniProtKB-UniRule"/>
</dbReference>
<dbReference type="Pfam" id="PF14792">
    <property type="entry name" value="DNA_pol_B_palm"/>
    <property type="match status" value="1"/>
</dbReference>
<comment type="subcellular location">
    <subcellularLocation>
        <location evidence="8">Nucleus</location>
    </subcellularLocation>
</comment>
<evidence type="ECO:0000256" key="7">
    <source>
        <dbReference type="ARBA" id="ARBA00049244"/>
    </source>
</evidence>
<keyword evidence="6 8" id="KW-0234">DNA repair</keyword>
<keyword evidence="8" id="KW-0539">Nucleus</keyword>
<keyword evidence="3 8" id="KW-0548">Nucleotidyltransferase</keyword>
<evidence type="ECO:0000256" key="3">
    <source>
        <dbReference type="ARBA" id="ARBA00022695"/>
    </source>
</evidence>
<feature type="compositionally biased region" description="Polar residues" evidence="9">
    <location>
        <begin position="180"/>
        <end position="191"/>
    </location>
</feature>
<dbReference type="FunFam" id="3.30.210.10:FF:000005">
    <property type="entry name" value="DNA polymerase IV"/>
    <property type="match status" value="1"/>
</dbReference>
<dbReference type="SUPFAM" id="SSF81301">
    <property type="entry name" value="Nucleotidyltransferase"/>
    <property type="match status" value="1"/>
</dbReference>
<dbReference type="PANTHER" id="PTHR11276:SF29">
    <property type="entry name" value="DNA POLYMERASE TYPE-X FAMILY PROTEIN POL4"/>
    <property type="match status" value="1"/>
</dbReference>
<dbReference type="CDD" id="cd00141">
    <property type="entry name" value="NT_POLXc"/>
    <property type="match status" value="1"/>
</dbReference>
<sequence length="672" mass="75449">MSSISDPTNMRLDFSKFPPFFVSRTHLTDEELDTTESLLEGCGAAVTYNLVEARIVLSKVSRKTRLLFDLRTNGLLLEEIPNDAPTSRMVDQITPELDSKPAAVPILIEDSSTASEGEHDTSKVQPKKRARKAQPNIPEPGANLVRVLSLQWLHDSYQASETLPLDDYTTLLGRRARNRGTASDVQEQTASKAAPSMSGNKPLPPPLDTTILERAKEDAPTGFARPSKRRFGQPAPSTTLMPPHGRLDIRKQPAHLLHATTSEEDHGYSDDLPQPPEWALKGIKYACQRVTLAGNPNEQFISQLRKIKLARTLTSDEIGVRAYSTSIAALLAYPYKFSSPREILRLPGCDAKIANLFVEWSNTGKIKAVDDVEADRDLRILRQFYDIWGVGALTAREFYYDRGWQDLDDLVEYNWKGLSRVQQVGVKFFEEFLEKIPRAEVEHIGKVIHQHAVKVRDVDVQSIIVGGYRRGKEASGDVDVIVSHPDESKTLNIIADIVASLEEEGWITHTLLLSLNSTNREQQTLPFRSGNMHGGHGFDNLDKAFVVWQDIDWPTKEADLAASPNAKNSNIHRRVDIIIAPWRTVGCAVLGWSGGTTFQRDVRRYVKHRFGYKFDSSGVRDRSNGEVIDLEGFHRYEGKLGIGRAKTIVEAEKRVFEGLELEYKEPFERCTD</sequence>
<dbReference type="PRINTS" id="PR00869">
    <property type="entry name" value="DNAPOLX"/>
</dbReference>
<keyword evidence="4 8" id="KW-0227">DNA damage</keyword>
<dbReference type="InterPro" id="IPR028207">
    <property type="entry name" value="DNA_pol_B_palm_palm"/>
</dbReference>
<comment type="catalytic activity">
    <reaction evidence="7 8">
        <text>DNA(n) + a 2'-deoxyribonucleoside 5'-triphosphate = DNA(n+1) + diphosphate</text>
        <dbReference type="Rhea" id="RHEA:22508"/>
        <dbReference type="Rhea" id="RHEA-COMP:17339"/>
        <dbReference type="Rhea" id="RHEA-COMP:17340"/>
        <dbReference type="ChEBI" id="CHEBI:33019"/>
        <dbReference type="ChEBI" id="CHEBI:61560"/>
        <dbReference type="ChEBI" id="CHEBI:173112"/>
        <dbReference type="EC" id="2.7.7.7"/>
    </reaction>
</comment>
<dbReference type="GO" id="GO:0005634">
    <property type="term" value="C:nucleus"/>
    <property type="evidence" value="ECO:0007669"/>
    <property type="project" value="UniProtKB-SubCell"/>
</dbReference>
<dbReference type="GO" id="GO:0006303">
    <property type="term" value="P:double-strand break repair via nonhomologous end joining"/>
    <property type="evidence" value="ECO:0007669"/>
    <property type="project" value="TreeGrafter"/>
</dbReference>
<reference evidence="11 12" key="1">
    <citation type="journal article" date="2016" name="Sci. Rep.">
        <title>Peltaster fructicola genome reveals evolution from an invasive phytopathogen to an ectophytic parasite.</title>
        <authorList>
            <person name="Xu C."/>
            <person name="Chen H."/>
            <person name="Gleason M.L."/>
            <person name="Xu J.R."/>
            <person name="Liu H."/>
            <person name="Zhang R."/>
            <person name="Sun G."/>
        </authorList>
    </citation>
    <scope>NUCLEOTIDE SEQUENCE [LARGE SCALE GENOMIC DNA]</scope>
    <source>
        <strain evidence="11 12">LNHT1506</strain>
    </source>
</reference>
<dbReference type="InterPro" id="IPR019843">
    <property type="entry name" value="DNA_pol-X_BS"/>
</dbReference>
<dbReference type="InterPro" id="IPR018944">
    <property type="entry name" value="DNA_pol_lambd_fingers_domain"/>
</dbReference>
<dbReference type="GO" id="GO:0003887">
    <property type="term" value="F:DNA-directed DNA polymerase activity"/>
    <property type="evidence" value="ECO:0007669"/>
    <property type="project" value="UniProtKB-UniRule"/>
</dbReference>
<evidence type="ECO:0000259" key="10">
    <source>
        <dbReference type="PROSITE" id="PS50172"/>
    </source>
</evidence>
<dbReference type="Gene3D" id="3.30.210.10">
    <property type="entry name" value="DNA polymerase, thumb domain"/>
    <property type="match status" value="1"/>
</dbReference>
<evidence type="ECO:0000256" key="4">
    <source>
        <dbReference type="ARBA" id="ARBA00022763"/>
    </source>
</evidence>
<protein>
    <recommendedName>
        <fullName evidence="8">DNA polymerase</fullName>
        <ecNumber evidence="8">2.7.7.7</ecNumber>
    </recommendedName>
</protein>
<dbReference type="Gene3D" id="1.10.150.20">
    <property type="entry name" value="5' to 3' exonuclease, C-terminal subdomain"/>
    <property type="match status" value="1"/>
</dbReference>
<dbReference type="Pfam" id="PF14791">
    <property type="entry name" value="DNA_pol_B_thumb"/>
    <property type="match status" value="1"/>
</dbReference>
<dbReference type="EC" id="2.7.7.7" evidence="8"/>
<dbReference type="InterPro" id="IPR022312">
    <property type="entry name" value="DNA_pol_X"/>
</dbReference>
<dbReference type="Gene3D" id="3.30.460.10">
    <property type="entry name" value="Beta Polymerase, domain 2"/>
    <property type="match status" value="1"/>
</dbReference>
<evidence type="ECO:0000256" key="9">
    <source>
        <dbReference type="SAM" id="MobiDB-lite"/>
    </source>
</evidence>
<dbReference type="InterPro" id="IPR043519">
    <property type="entry name" value="NT_sf"/>
</dbReference>
<evidence type="ECO:0000313" key="12">
    <source>
        <dbReference type="Proteomes" id="UP000503462"/>
    </source>
</evidence>
<comment type="similarity">
    <text evidence="1 8">Belongs to the DNA polymerase type-X family.</text>
</comment>
<proteinExistence type="inferred from homology"/>
<gene>
    <name evidence="11" type="ORF">AMS68_006625</name>
</gene>
<dbReference type="FunFam" id="1.10.150.110:FF:000005">
    <property type="entry name" value="DNA polymerase POL4"/>
    <property type="match status" value="1"/>
</dbReference>
<dbReference type="Pfam" id="PF10391">
    <property type="entry name" value="DNA_pol_lambd_f"/>
    <property type="match status" value="1"/>
</dbReference>
<dbReference type="GO" id="GO:0003677">
    <property type="term" value="F:DNA binding"/>
    <property type="evidence" value="ECO:0007669"/>
    <property type="project" value="UniProtKB-UniRule"/>
</dbReference>
<evidence type="ECO:0000256" key="6">
    <source>
        <dbReference type="ARBA" id="ARBA00023204"/>
    </source>
</evidence>
<feature type="domain" description="BRCT" evidence="10">
    <location>
        <begin position="145"/>
        <end position="170"/>
    </location>
</feature>
<keyword evidence="12" id="KW-1185">Reference proteome</keyword>
<evidence type="ECO:0000256" key="5">
    <source>
        <dbReference type="ARBA" id="ARBA00022932"/>
    </source>
</evidence>
<evidence type="ECO:0000256" key="8">
    <source>
        <dbReference type="RuleBase" id="RU366014"/>
    </source>
</evidence>
<dbReference type="InterPro" id="IPR029398">
    <property type="entry name" value="PolB_thumb"/>
</dbReference>
<dbReference type="EMBL" id="CP051142">
    <property type="protein sequence ID" value="QIX01108.1"/>
    <property type="molecule type" value="Genomic_DNA"/>
</dbReference>
<name>A0A6H0Y2N1_9PEZI</name>
<dbReference type="InterPro" id="IPR010996">
    <property type="entry name" value="HHH_MUS81"/>
</dbReference>
<keyword evidence="5 8" id="KW-0239">DNA-directed DNA polymerase</keyword>
<dbReference type="SMART" id="SM00483">
    <property type="entry name" value="POLXc"/>
    <property type="match status" value="1"/>
</dbReference>
<dbReference type="PRINTS" id="PR00870">
    <property type="entry name" value="DNAPOLXBETA"/>
</dbReference>
<dbReference type="PROSITE" id="PS00522">
    <property type="entry name" value="DNA_POLYMERASE_X"/>
    <property type="match status" value="1"/>
</dbReference>
<feature type="region of interest" description="Disordered" evidence="9">
    <location>
        <begin position="218"/>
        <end position="245"/>
    </location>
</feature>
<evidence type="ECO:0000313" key="11">
    <source>
        <dbReference type="EMBL" id="QIX01108.1"/>
    </source>
</evidence>
<feature type="region of interest" description="Disordered" evidence="9">
    <location>
        <begin position="177"/>
        <end position="206"/>
    </location>
</feature>
<dbReference type="AlphaFoldDB" id="A0A6H0Y2N1"/>
<dbReference type="InterPro" id="IPR037160">
    <property type="entry name" value="DNA_Pol_thumb_sf"/>
</dbReference>
<dbReference type="Pfam" id="PF14716">
    <property type="entry name" value="HHH_8"/>
    <property type="match status" value="1"/>
</dbReference>
<dbReference type="Proteomes" id="UP000503462">
    <property type="component" value="Chromosome 4"/>
</dbReference>
<dbReference type="InterPro" id="IPR002008">
    <property type="entry name" value="DNA_pol_X_beta-like"/>
</dbReference>
<dbReference type="Gene3D" id="1.10.150.110">
    <property type="entry name" value="DNA polymerase beta, N-terminal domain-like"/>
    <property type="match status" value="1"/>
</dbReference>
<dbReference type="SUPFAM" id="SSF47802">
    <property type="entry name" value="DNA polymerase beta, N-terminal domain-like"/>
    <property type="match status" value="1"/>
</dbReference>
<dbReference type="InterPro" id="IPR002054">
    <property type="entry name" value="DNA-dir_DNA_pol_X"/>
</dbReference>
<dbReference type="PROSITE" id="PS50172">
    <property type="entry name" value="BRCT"/>
    <property type="match status" value="1"/>
</dbReference>